<comment type="caution">
    <text evidence="1">The sequence shown here is derived from an EMBL/GenBank/DDBJ whole genome shotgun (WGS) entry which is preliminary data.</text>
</comment>
<name>A0ACC3NA44_9PEZI</name>
<dbReference type="EMBL" id="JAUTXU010000064">
    <property type="protein sequence ID" value="KAK3713234.1"/>
    <property type="molecule type" value="Genomic_DNA"/>
</dbReference>
<reference evidence="1" key="1">
    <citation type="submission" date="2023-07" db="EMBL/GenBank/DDBJ databases">
        <title>Black Yeasts Isolated from many extreme environments.</title>
        <authorList>
            <person name="Coleine C."/>
            <person name="Stajich J.E."/>
            <person name="Selbmann L."/>
        </authorList>
    </citation>
    <scope>NUCLEOTIDE SEQUENCE</scope>
    <source>
        <strain evidence="1">CCFEE 5714</strain>
    </source>
</reference>
<sequence length="551" mass="61360">MEPYVREEPSKLWSGLQKCKSLAKIIKSRRTPPWPSTQSTALPPRHVCDQLVGNYLRTTETVYRVLHVPTFKRDYEAMWASNSDPDHVWLLQLKLVLAIGAATYDEQFSMRTLATHWVYEAHTWLSAPGFKSRLNIQSLQVSLLTLLAREATGVGEELNGISAGTVLRTAICMGLHRDPTGLPKMPFFAAEMRRRLWNTILELKLQSSITSGEPPLFSLNDFDTDPPGNYEDEQLATTDSVPNSEEVLTTSSFAIALRNTFSLRLAITKFLNDLGSHGTYEKTLHLDKELRAAYKAMRPVLSCAKPHMDESSHFGLQVVDLIVHRYLLALHLPFSGLALREAAYAFTRQVLVDTALNIWCAVYPSVFVPAIFRDENLARLTKNGSGCFRIAATQACLVIALELKSQLQQEDSLGAGPLRPDLLSVMEETKSWALQCIEAGETNVKGCLLVSGVSAHVDGLRQGLGQEDLARLLMKEAEEGIEKCLAILEATVSDGPANGDRNEVDKVNLDMIPGRVEDWEFVASDSLFDFGNLDSMNWIFDDTMGREFALL</sequence>
<dbReference type="Proteomes" id="UP001281147">
    <property type="component" value="Unassembled WGS sequence"/>
</dbReference>
<accession>A0ACC3NA44</accession>
<organism evidence="1 2">
    <name type="scientific">Vermiconidia calcicola</name>
    <dbReference type="NCBI Taxonomy" id="1690605"/>
    <lineage>
        <taxon>Eukaryota</taxon>
        <taxon>Fungi</taxon>
        <taxon>Dikarya</taxon>
        <taxon>Ascomycota</taxon>
        <taxon>Pezizomycotina</taxon>
        <taxon>Dothideomycetes</taxon>
        <taxon>Dothideomycetidae</taxon>
        <taxon>Mycosphaerellales</taxon>
        <taxon>Extremaceae</taxon>
        <taxon>Vermiconidia</taxon>
    </lineage>
</organism>
<gene>
    <name evidence="1" type="ORF">LTR37_008667</name>
</gene>
<keyword evidence="2" id="KW-1185">Reference proteome</keyword>
<evidence type="ECO:0000313" key="1">
    <source>
        <dbReference type="EMBL" id="KAK3713234.1"/>
    </source>
</evidence>
<proteinExistence type="predicted"/>
<protein>
    <submittedName>
        <fullName evidence="1">Uncharacterized protein</fullName>
    </submittedName>
</protein>
<evidence type="ECO:0000313" key="2">
    <source>
        <dbReference type="Proteomes" id="UP001281147"/>
    </source>
</evidence>